<dbReference type="Gene3D" id="3.20.20.80">
    <property type="entry name" value="Glycosidases"/>
    <property type="match status" value="1"/>
</dbReference>
<sequence length="433" mass="49082">MHEYDAKYVTTPNYKSTVHFNGHGGYTAPDLELPPEKLDWWRDAKLGMFIHWGLYALLGKGEWEYFNGKWKREDYARLVDKFNPTTKPEDIAHEWLDTAQSAGARYAVMVTRHHDGFALWPSESSYLGFNSGLLGKDYVRAFTDECHARGIHTGLYYSPMDWRFPGYFDPDGQPESAQAMKRQCHGQIEELTTRYGRVELIWFDGGWLAHKGHDVDAAWLWDPIALCRRARANQPDILLSPRSGYIGDFQCDEGPHAITGEIIPQPWEKCMTTGDAWGYQPGAKVYEPEFIIRMLADVICRGGNLLLNIGPDPDGHVPEEVKKLFRALGEFTSANGEAIFGTRAGIWQPVDDVYGAVYRDDCAYLHIVDAAKFVGMTLPAVNYRFVKCHTLDGRQIPFRQDETGVRLSLHEDLVANAPVDLVLRLVAEKPIVL</sequence>
<evidence type="ECO:0000256" key="6">
    <source>
        <dbReference type="ARBA" id="ARBA00023295"/>
    </source>
</evidence>
<dbReference type="InterPro" id="IPR057739">
    <property type="entry name" value="Glyco_hydro_29_N"/>
</dbReference>
<dbReference type="EMBL" id="DVNK01000001">
    <property type="protein sequence ID" value="HIU45653.1"/>
    <property type="molecule type" value="Genomic_DNA"/>
</dbReference>
<gene>
    <name evidence="8" type="ORF">IAC59_00155</name>
</gene>
<dbReference type="GO" id="GO:0006004">
    <property type="term" value="P:fucose metabolic process"/>
    <property type="evidence" value="ECO:0007669"/>
    <property type="project" value="InterPro"/>
</dbReference>
<comment type="function">
    <text evidence="1">Alpha-L-fucosidase is responsible for hydrolyzing the alpha-1,6-linked fucose joined to the reducing-end N-acetylglucosamine of the carbohydrate moieties of glycoproteins.</text>
</comment>
<dbReference type="GO" id="GO:0004560">
    <property type="term" value="F:alpha-L-fucosidase activity"/>
    <property type="evidence" value="ECO:0007669"/>
    <property type="project" value="InterPro"/>
</dbReference>
<proteinExistence type="inferred from homology"/>
<comment type="similarity">
    <text evidence="2">Belongs to the glycosyl hydrolase 29 family.</text>
</comment>
<name>A0A9D1S414_9FIRM</name>
<reference evidence="8" key="1">
    <citation type="submission" date="2020-10" db="EMBL/GenBank/DDBJ databases">
        <authorList>
            <person name="Gilroy R."/>
        </authorList>
    </citation>
    <scope>NUCLEOTIDE SEQUENCE</scope>
    <source>
        <strain evidence="8">ChiSxjej2B14-8506</strain>
    </source>
</reference>
<keyword evidence="5" id="KW-0378">Hydrolase</keyword>
<evidence type="ECO:0000256" key="4">
    <source>
        <dbReference type="ARBA" id="ARBA00022729"/>
    </source>
</evidence>
<dbReference type="SMART" id="SM00812">
    <property type="entry name" value="Alpha_L_fucos"/>
    <property type="match status" value="1"/>
</dbReference>
<dbReference type="PRINTS" id="PR00741">
    <property type="entry name" value="GLHYDRLASE29"/>
</dbReference>
<dbReference type="PANTHER" id="PTHR10030">
    <property type="entry name" value="ALPHA-L-FUCOSIDASE"/>
    <property type="match status" value="1"/>
</dbReference>
<dbReference type="AlphaFoldDB" id="A0A9D1S414"/>
<dbReference type="EC" id="3.2.1.51" evidence="3"/>
<evidence type="ECO:0000256" key="3">
    <source>
        <dbReference type="ARBA" id="ARBA00012662"/>
    </source>
</evidence>
<dbReference type="GO" id="GO:0016139">
    <property type="term" value="P:glycoside catabolic process"/>
    <property type="evidence" value="ECO:0007669"/>
    <property type="project" value="TreeGrafter"/>
</dbReference>
<keyword evidence="6" id="KW-0326">Glycosidase</keyword>
<dbReference type="Pfam" id="PF01120">
    <property type="entry name" value="Alpha_L_fucos"/>
    <property type="match status" value="1"/>
</dbReference>
<dbReference type="PANTHER" id="PTHR10030:SF37">
    <property type="entry name" value="ALPHA-L-FUCOSIDASE-RELATED"/>
    <property type="match status" value="1"/>
</dbReference>
<reference evidence="8" key="2">
    <citation type="journal article" date="2021" name="PeerJ">
        <title>Extensive microbial diversity within the chicken gut microbiome revealed by metagenomics and culture.</title>
        <authorList>
            <person name="Gilroy R."/>
            <person name="Ravi A."/>
            <person name="Getino M."/>
            <person name="Pursley I."/>
            <person name="Horton D.L."/>
            <person name="Alikhan N.F."/>
            <person name="Baker D."/>
            <person name="Gharbi K."/>
            <person name="Hall N."/>
            <person name="Watson M."/>
            <person name="Adriaenssens E.M."/>
            <person name="Foster-Nyarko E."/>
            <person name="Jarju S."/>
            <person name="Secka A."/>
            <person name="Antonio M."/>
            <person name="Oren A."/>
            <person name="Chaudhuri R.R."/>
            <person name="La Ragione R."/>
            <person name="Hildebrand F."/>
            <person name="Pallen M.J."/>
        </authorList>
    </citation>
    <scope>NUCLEOTIDE SEQUENCE</scope>
    <source>
        <strain evidence="8">ChiSxjej2B14-8506</strain>
    </source>
</reference>
<feature type="domain" description="Glycoside hydrolase family 29 N-terminal" evidence="7">
    <location>
        <begin position="36"/>
        <end position="337"/>
    </location>
</feature>
<dbReference type="SUPFAM" id="SSF51445">
    <property type="entry name" value="(Trans)glycosidases"/>
    <property type="match status" value="1"/>
</dbReference>
<protein>
    <recommendedName>
        <fullName evidence="3">alpha-L-fucosidase</fullName>
        <ecNumber evidence="3">3.2.1.51</ecNumber>
    </recommendedName>
</protein>
<evidence type="ECO:0000259" key="7">
    <source>
        <dbReference type="Pfam" id="PF01120"/>
    </source>
</evidence>
<evidence type="ECO:0000256" key="2">
    <source>
        <dbReference type="ARBA" id="ARBA00007951"/>
    </source>
</evidence>
<keyword evidence="4" id="KW-0732">Signal</keyword>
<organism evidence="8 9">
    <name type="scientific">Candidatus Fimadaptatus faecigallinarum</name>
    <dbReference type="NCBI Taxonomy" id="2840814"/>
    <lineage>
        <taxon>Bacteria</taxon>
        <taxon>Bacillati</taxon>
        <taxon>Bacillota</taxon>
        <taxon>Clostridia</taxon>
        <taxon>Eubacteriales</taxon>
        <taxon>Candidatus Fimadaptatus</taxon>
    </lineage>
</organism>
<evidence type="ECO:0000256" key="1">
    <source>
        <dbReference type="ARBA" id="ARBA00004071"/>
    </source>
</evidence>
<evidence type="ECO:0000313" key="8">
    <source>
        <dbReference type="EMBL" id="HIU45653.1"/>
    </source>
</evidence>
<evidence type="ECO:0000256" key="5">
    <source>
        <dbReference type="ARBA" id="ARBA00022801"/>
    </source>
</evidence>
<dbReference type="InterPro" id="IPR000933">
    <property type="entry name" value="Glyco_hydro_29"/>
</dbReference>
<evidence type="ECO:0000313" key="9">
    <source>
        <dbReference type="Proteomes" id="UP000824123"/>
    </source>
</evidence>
<dbReference type="InterPro" id="IPR016286">
    <property type="entry name" value="FUC_metazoa-typ"/>
</dbReference>
<accession>A0A9D1S414</accession>
<dbReference type="InterPro" id="IPR017853">
    <property type="entry name" value="GH"/>
</dbReference>
<dbReference type="Proteomes" id="UP000824123">
    <property type="component" value="Unassembled WGS sequence"/>
</dbReference>
<comment type="caution">
    <text evidence="8">The sequence shown here is derived from an EMBL/GenBank/DDBJ whole genome shotgun (WGS) entry which is preliminary data.</text>
</comment>
<dbReference type="GO" id="GO:0005764">
    <property type="term" value="C:lysosome"/>
    <property type="evidence" value="ECO:0007669"/>
    <property type="project" value="TreeGrafter"/>
</dbReference>